<dbReference type="Proteomes" id="UP000198660">
    <property type="component" value="Unassembled WGS sequence"/>
</dbReference>
<dbReference type="AlphaFoldDB" id="A0A1I6S8B6"/>
<accession>A0A1I6S8B6</accession>
<dbReference type="EMBL" id="FPAA01000006">
    <property type="protein sequence ID" value="SFS73205.1"/>
    <property type="molecule type" value="Genomic_DNA"/>
</dbReference>
<keyword evidence="2" id="KW-1185">Reference proteome</keyword>
<sequence>MITIHKPVPLLIFQDEVFTLQELAPSLPLKEMGLPRHHRASPSAALDKKNKDFQFFI</sequence>
<protein>
    <submittedName>
        <fullName evidence="1">Uncharacterized protein</fullName>
    </submittedName>
</protein>
<reference evidence="2" key="1">
    <citation type="submission" date="2016-10" db="EMBL/GenBank/DDBJ databases">
        <authorList>
            <person name="Varghese N."/>
            <person name="Submissions S."/>
        </authorList>
    </citation>
    <scope>NUCLEOTIDE SEQUENCE [LARGE SCALE GENOMIC DNA]</scope>
    <source>
        <strain evidence="2">DSM 45789</strain>
    </source>
</reference>
<proteinExistence type="predicted"/>
<evidence type="ECO:0000313" key="2">
    <source>
        <dbReference type="Proteomes" id="UP000198660"/>
    </source>
</evidence>
<evidence type="ECO:0000313" key="1">
    <source>
        <dbReference type="EMBL" id="SFS73205.1"/>
    </source>
</evidence>
<organism evidence="1 2">
    <name type="scientific">Marininema halotolerans</name>
    <dbReference type="NCBI Taxonomy" id="1155944"/>
    <lineage>
        <taxon>Bacteria</taxon>
        <taxon>Bacillati</taxon>
        <taxon>Bacillota</taxon>
        <taxon>Bacilli</taxon>
        <taxon>Bacillales</taxon>
        <taxon>Thermoactinomycetaceae</taxon>
        <taxon>Marininema</taxon>
    </lineage>
</organism>
<name>A0A1I6S8B6_9BACL</name>
<gene>
    <name evidence="1" type="ORF">SAMN05444972_106215</name>
</gene>